<reference evidence="9" key="2">
    <citation type="submission" date="2013-12" db="EMBL/GenBank/DDBJ databases">
        <authorList>
            <person name="Yu Y."/>
            <person name="Lee S."/>
            <person name="de Baynast K."/>
            <person name="Wissotski M."/>
            <person name="Liu L."/>
            <person name="Talag J."/>
            <person name="Goicoechea J."/>
            <person name="Angelova A."/>
            <person name="Jetty R."/>
            <person name="Kudrna D."/>
            <person name="Golser W."/>
            <person name="Rivera L."/>
            <person name="Zhang J."/>
            <person name="Wing R."/>
        </authorList>
    </citation>
    <scope>NUCLEOTIDE SEQUENCE</scope>
</reference>
<evidence type="ECO:0000313" key="8">
    <source>
        <dbReference type="EnsemblPlants" id="LPERR04G04900.1"/>
    </source>
</evidence>
<dbReference type="InterPro" id="IPR000719">
    <property type="entry name" value="Prot_kinase_dom"/>
</dbReference>
<dbReference type="SUPFAM" id="SSF56112">
    <property type="entry name" value="Protein kinase-like (PK-like)"/>
    <property type="match status" value="1"/>
</dbReference>
<keyword evidence="2" id="KW-0723">Serine/threonine-protein kinase</keyword>
<sequence>MADQIDRLYSTLGITVFQCSIAANQSVNYWPHQLRVLLPSSPSPSPSPIPLTILRSTCDTTAHELPLLVHAFSELRAKELPRMDVAIASPEQPDSPSMALHLQATESMFFIPSNGDLGRRKVRSWNRGKFLGRGSFGVVFEGISNYNEEIALLSRLKHNNIVQYYGTDKDSSKLYLFLELVSQGSLASLYQKYRLRNSHVSRDAKCANILVDANGSVKLADFGLAKEVNKFSVLKSCQGSAYWMAPEVVNPRMTYGTSADIWSLGCTVLEMLTRQLPYPDMEWTQALFTIGRGTPPVIPKYLSKEARDFISQCLRPNPDHRPSASKLLDHPFVNRSLRSIMSIMTSSR</sequence>
<dbReference type="eggNOG" id="KOG0198">
    <property type="taxonomic scope" value="Eukaryota"/>
</dbReference>
<dbReference type="AlphaFoldDB" id="A0A0D9W3E8"/>
<dbReference type="InterPro" id="IPR011009">
    <property type="entry name" value="Kinase-like_dom_sf"/>
</dbReference>
<accession>A0A0D9W3E8</accession>
<protein>
    <recommendedName>
        <fullName evidence="7">Protein kinase domain-containing protein</fullName>
    </recommendedName>
</protein>
<dbReference type="GO" id="GO:0005524">
    <property type="term" value="F:ATP binding"/>
    <property type="evidence" value="ECO:0007669"/>
    <property type="project" value="UniProtKB-KW"/>
</dbReference>
<evidence type="ECO:0000256" key="5">
    <source>
        <dbReference type="ARBA" id="ARBA00022777"/>
    </source>
</evidence>
<evidence type="ECO:0000256" key="6">
    <source>
        <dbReference type="ARBA" id="ARBA00022840"/>
    </source>
</evidence>
<evidence type="ECO:0000256" key="3">
    <source>
        <dbReference type="ARBA" id="ARBA00022679"/>
    </source>
</evidence>
<dbReference type="Gramene" id="LPERR04G04900.1">
    <property type="protein sequence ID" value="LPERR04G04900.1"/>
    <property type="gene ID" value="LPERR04G04900"/>
</dbReference>
<dbReference type="EnsemblPlants" id="LPERR04G04900.1">
    <property type="protein sequence ID" value="LPERR04G04900.1"/>
    <property type="gene ID" value="LPERR04G04900"/>
</dbReference>
<keyword evidence="5" id="KW-0418">Kinase</keyword>
<dbReference type="HOGENOM" id="CLU_797798_0_0_1"/>
<name>A0A0D9W3E8_9ORYZ</name>
<evidence type="ECO:0000256" key="4">
    <source>
        <dbReference type="ARBA" id="ARBA00022741"/>
    </source>
</evidence>
<feature type="domain" description="Protein kinase" evidence="7">
    <location>
        <begin position="125"/>
        <end position="333"/>
    </location>
</feature>
<dbReference type="Pfam" id="PF00069">
    <property type="entry name" value="Pkinase"/>
    <property type="match status" value="1"/>
</dbReference>
<dbReference type="PROSITE" id="PS50011">
    <property type="entry name" value="PROTEIN_KINASE_DOM"/>
    <property type="match status" value="1"/>
</dbReference>
<dbReference type="FunFam" id="1.10.510.10:FF:001560">
    <property type="entry name" value="Mitogen-activated protein kinase kinase kinase 19"/>
    <property type="match status" value="1"/>
</dbReference>
<dbReference type="InterPro" id="IPR050538">
    <property type="entry name" value="MAP_kinase_kinase_kinase"/>
</dbReference>
<dbReference type="PANTHER" id="PTHR48016:SF29">
    <property type="entry name" value="MITOGEN-ACTIVATED PROTEIN KINASE KINASE KINASE 1-RELATED"/>
    <property type="match status" value="1"/>
</dbReference>
<dbReference type="Gene3D" id="1.10.510.10">
    <property type="entry name" value="Transferase(Phosphotransferase) domain 1"/>
    <property type="match status" value="2"/>
</dbReference>
<proteinExistence type="inferred from homology"/>
<dbReference type="STRING" id="77586.A0A0D9W3E8"/>
<keyword evidence="9" id="KW-1185">Reference proteome</keyword>
<evidence type="ECO:0000256" key="1">
    <source>
        <dbReference type="ARBA" id="ARBA00006529"/>
    </source>
</evidence>
<evidence type="ECO:0000256" key="2">
    <source>
        <dbReference type="ARBA" id="ARBA00022527"/>
    </source>
</evidence>
<dbReference type="GO" id="GO:0004709">
    <property type="term" value="F:MAP kinase kinase kinase activity"/>
    <property type="evidence" value="ECO:0007669"/>
    <property type="project" value="TreeGrafter"/>
</dbReference>
<dbReference type="Proteomes" id="UP000032180">
    <property type="component" value="Chromosome 4"/>
</dbReference>
<dbReference type="PANTHER" id="PTHR48016">
    <property type="entry name" value="MAP KINASE KINASE KINASE SSK2-RELATED-RELATED"/>
    <property type="match status" value="1"/>
</dbReference>
<evidence type="ECO:0000259" key="7">
    <source>
        <dbReference type="PROSITE" id="PS50011"/>
    </source>
</evidence>
<reference evidence="8 9" key="1">
    <citation type="submission" date="2012-08" db="EMBL/GenBank/DDBJ databases">
        <title>Oryza genome evolution.</title>
        <authorList>
            <person name="Wing R.A."/>
        </authorList>
    </citation>
    <scope>NUCLEOTIDE SEQUENCE</scope>
</reference>
<organism evidence="8 9">
    <name type="scientific">Leersia perrieri</name>
    <dbReference type="NCBI Taxonomy" id="77586"/>
    <lineage>
        <taxon>Eukaryota</taxon>
        <taxon>Viridiplantae</taxon>
        <taxon>Streptophyta</taxon>
        <taxon>Embryophyta</taxon>
        <taxon>Tracheophyta</taxon>
        <taxon>Spermatophyta</taxon>
        <taxon>Magnoliopsida</taxon>
        <taxon>Liliopsida</taxon>
        <taxon>Poales</taxon>
        <taxon>Poaceae</taxon>
        <taxon>BOP clade</taxon>
        <taxon>Oryzoideae</taxon>
        <taxon>Oryzeae</taxon>
        <taxon>Oryzinae</taxon>
        <taxon>Leersia</taxon>
    </lineage>
</organism>
<comment type="similarity">
    <text evidence="1">Belongs to the protein kinase superfamily. STE Ser/Thr protein kinase family. MAP kinase kinase kinase subfamily.</text>
</comment>
<reference evidence="8" key="3">
    <citation type="submission" date="2015-04" db="UniProtKB">
        <authorList>
            <consortium name="EnsemblPlants"/>
        </authorList>
    </citation>
    <scope>IDENTIFICATION</scope>
</reference>
<keyword evidence="3" id="KW-0808">Transferase</keyword>
<keyword evidence="4" id="KW-0547">Nucleotide-binding</keyword>
<dbReference type="GO" id="GO:0005737">
    <property type="term" value="C:cytoplasm"/>
    <property type="evidence" value="ECO:0007669"/>
    <property type="project" value="TreeGrafter"/>
</dbReference>
<keyword evidence="6" id="KW-0067">ATP-binding</keyword>
<evidence type="ECO:0000313" key="9">
    <source>
        <dbReference type="Proteomes" id="UP000032180"/>
    </source>
</evidence>